<comment type="caution">
    <text evidence="7">The sequence shown here is derived from an EMBL/GenBank/DDBJ whole genome shotgun (WGS) entry which is preliminary data.</text>
</comment>
<dbReference type="FunFam" id="3.30.70.270:FF:000001">
    <property type="entry name" value="Diguanylate cyclase domain protein"/>
    <property type="match status" value="1"/>
</dbReference>
<evidence type="ECO:0008006" key="9">
    <source>
        <dbReference type="Google" id="ProtNLM"/>
    </source>
</evidence>
<dbReference type="RefSeq" id="WP_147391305.1">
    <property type="nucleotide sequence ID" value="NZ_AQHF01000034.1"/>
</dbReference>
<feature type="domain" description="PAS" evidence="3">
    <location>
        <begin position="487"/>
        <end position="532"/>
    </location>
</feature>
<evidence type="ECO:0000256" key="1">
    <source>
        <dbReference type="ARBA" id="ARBA00001946"/>
    </source>
</evidence>
<keyword evidence="2" id="KW-1133">Transmembrane helix</keyword>
<dbReference type="Pfam" id="PF00990">
    <property type="entry name" value="GGDEF"/>
    <property type="match status" value="1"/>
</dbReference>
<dbReference type="Proteomes" id="UP000660708">
    <property type="component" value="Unassembled WGS sequence"/>
</dbReference>
<dbReference type="InterPro" id="IPR035919">
    <property type="entry name" value="EAL_sf"/>
</dbReference>
<dbReference type="PROSITE" id="PS50883">
    <property type="entry name" value="EAL"/>
    <property type="match status" value="1"/>
</dbReference>
<dbReference type="AlphaFoldDB" id="A0A8I0T705"/>
<feature type="domain" description="PAS" evidence="3">
    <location>
        <begin position="366"/>
        <end position="412"/>
    </location>
</feature>
<dbReference type="PANTHER" id="PTHR44757">
    <property type="entry name" value="DIGUANYLATE CYCLASE DGCP"/>
    <property type="match status" value="1"/>
</dbReference>
<dbReference type="InterPro" id="IPR029787">
    <property type="entry name" value="Nucleotide_cyclase"/>
</dbReference>
<name>A0A8I0T705_9GAMM</name>
<dbReference type="InterPro" id="IPR000700">
    <property type="entry name" value="PAS-assoc_C"/>
</dbReference>
<keyword evidence="8" id="KW-1185">Reference proteome</keyword>
<evidence type="ECO:0000259" key="5">
    <source>
        <dbReference type="PROSITE" id="PS50883"/>
    </source>
</evidence>
<dbReference type="SUPFAM" id="SSF55785">
    <property type="entry name" value="PYP-like sensor domain (PAS domain)"/>
    <property type="match status" value="2"/>
</dbReference>
<dbReference type="InterPro" id="IPR043128">
    <property type="entry name" value="Rev_trsase/Diguanyl_cyclase"/>
</dbReference>
<dbReference type="Gene3D" id="3.30.70.270">
    <property type="match status" value="1"/>
</dbReference>
<dbReference type="SUPFAM" id="SSF55073">
    <property type="entry name" value="Nucleotide cyclase"/>
    <property type="match status" value="1"/>
</dbReference>
<dbReference type="SMART" id="SM00091">
    <property type="entry name" value="PAS"/>
    <property type="match status" value="3"/>
</dbReference>
<evidence type="ECO:0000259" key="6">
    <source>
        <dbReference type="PROSITE" id="PS50887"/>
    </source>
</evidence>
<dbReference type="InterPro" id="IPR001633">
    <property type="entry name" value="EAL_dom"/>
</dbReference>
<dbReference type="Pfam" id="PF19443">
    <property type="entry name" value="DAHL"/>
    <property type="match status" value="1"/>
</dbReference>
<dbReference type="NCBIfam" id="TIGR00254">
    <property type="entry name" value="GGDEF"/>
    <property type="match status" value="1"/>
</dbReference>
<evidence type="ECO:0000259" key="3">
    <source>
        <dbReference type="PROSITE" id="PS50112"/>
    </source>
</evidence>
<dbReference type="SUPFAM" id="SSF141868">
    <property type="entry name" value="EAL domain-like"/>
    <property type="match status" value="1"/>
</dbReference>
<feature type="domain" description="GGDEF" evidence="6">
    <location>
        <begin position="644"/>
        <end position="777"/>
    </location>
</feature>
<accession>A0A8I0T705</accession>
<dbReference type="PROSITE" id="PS50113">
    <property type="entry name" value="PAC"/>
    <property type="match status" value="2"/>
</dbReference>
<dbReference type="InterPro" id="IPR052155">
    <property type="entry name" value="Biofilm_reg_signaling"/>
</dbReference>
<dbReference type="InterPro" id="IPR035965">
    <property type="entry name" value="PAS-like_dom_sf"/>
</dbReference>
<dbReference type="CDD" id="cd01948">
    <property type="entry name" value="EAL"/>
    <property type="match status" value="1"/>
</dbReference>
<feature type="domain" description="EAL" evidence="5">
    <location>
        <begin position="786"/>
        <end position="1040"/>
    </location>
</feature>
<evidence type="ECO:0000313" key="7">
    <source>
        <dbReference type="EMBL" id="MBE0348888.1"/>
    </source>
</evidence>
<evidence type="ECO:0000313" key="8">
    <source>
        <dbReference type="Proteomes" id="UP000660708"/>
    </source>
</evidence>
<proteinExistence type="predicted"/>
<dbReference type="CDD" id="cd00130">
    <property type="entry name" value="PAS"/>
    <property type="match status" value="2"/>
</dbReference>
<keyword evidence="2" id="KW-0812">Transmembrane</keyword>
<reference evidence="7 8" key="1">
    <citation type="submission" date="2015-06" db="EMBL/GenBank/DDBJ databases">
        <title>Genome sequence of Pseudoalteromonas peptidolytica.</title>
        <authorList>
            <person name="Xie B.-B."/>
            <person name="Rong J.-C."/>
            <person name="Qin Q.-L."/>
            <person name="Zhang Y.-Z."/>
        </authorList>
    </citation>
    <scope>NUCLEOTIDE SEQUENCE [LARGE SCALE GENOMIC DNA]</scope>
    <source>
        <strain evidence="7 8">F12-50-A1</strain>
    </source>
</reference>
<protein>
    <recommendedName>
        <fullName evidence="9">Diguanylate cyclase</fullName>
    </recommendedName>
</protein>
<organism evidence="7 8">
    <name type="scientific">Pseudoalteromonas peptidolytica F12-50-A1</name>
    <dbReference type="NCBI Taxonomy" id="1315280"/>
    <lineage>
        <taxon>Bacteria</taxon>
        <taxon>Pseudomonadati</taxon>
        <taxon>Pseudomonadota</taxon>
        <taxon>Gammaproteobacteria</taxon>
        <taxon>Alteromonadales</taxon>
        <taxon>Pseudoalteromonadaceae</taxon>
        <taxon>Pseudoalteromonas</taxon>
    </lineage>
</organism>
<dbReference type="SMART" id="SM00052">
    <property type="entry name" value="EAL"/>
    <property type="match status" value="1"/>
</dbReference>
<dbReference type="SMART" id="SM00086">
    <property type="entry name" value="PAC"/>
    <property type="match status" value="2"/>
</dbReference>
<dbReference type="EMBL" id="AQHF01000034">
    <property type="protein sequence ID" value="MBE0348888.1"/>
    <property type="molecule type" value="Genomic_DNA"/>
</dbReference>
<dbReference type="PROSITE" id="PS50112">
    <property type="entry name" value="PAS"/>
    <property type="match status" value="2"/>
</dbReference>
<dbReference type="Gene3D" id="3.30.450.20">
    <property type="entry name" value="PAS domain"/>
    <property type="match status" value="2"/>
</dbReference>
<feature type="domain" description="PAC" evidence="4">
    <location>
        <begin position="560"/>
        <end position="612"/>
    </location>
</feature>
<dbReference type="PROSITE" id="PS50887">
    <property type="entry name" value="GGDEF"/>
    <property type="match status" value="1"/>
</dbReference>
<feature type="domain" description="PAC" evidence="4">
    <location>
        <begin position="438"/>
        <end position="490"/>
    </location>
</feature>
<dbReference type="InterPro" id="IPR000160">
    <property type="entry name" value="GGDEF_dom"/>
</dbReference>
<dbReference type="CDD" id="cd01949">
    <property type="entry name" value="GGDEF"/>
    <property type="match status" value="1"/>
</dbReference>
<dbReference type="Pfam" id="PF13426">
    <property type="entry name" value="PAS_9"/>
    <property type="match status" value="2"/>
</dbReference>
<dbReference type="SMART" id="SM00267">
    <property type="entry name" value="GGDEF"/>
    <property type="match status" value="1"/>
</dbReference>
<evidence type="ECO:0000256" key="2">
    <source>
        <dbReference type="SAM" id="Phobius"/>
    </source>
</evidence>
<dbReference type="NCBIfam" id="TIGR00229">
    <property type="entry name" value="sensory_box"/>
    <property type="match status" value="2"/>
</dbReference>
<dbReference type="GO" id="GO:0003824">
    <property type="term" value="F:catalytic activity"/>
    <property type="evidence" value="ECO:0007669"/>
    <property type="project" value="UniProtKB-ARBA"/>
</dbReference>
<keyword evidence="2" id="KW-0472">Membrane</keyword>
<evidence type="ECO:0000259" key="4">
    <source>
        <dbReference type="PROSITE" id="PS50113"/>
    </source>
</evidence>
<sequence length="1053" mass="119345">MRNKAFIGVQALLLCAPIALFAYFYSQQEINSHVHQARVSLLIEAKSIDAKLDAAVLQMLSAQLNQYDELAQLAHAIDELNTTQKHELFNHTDPDVLRQYEAYRALLSEKVLQVESIKTAAASIKNSLLYLPELVKELEQSDPELATKANRALANLMLGQLYEFAIESIPHIPSESDVAKLIYQHFNVAVTRSVELKQARQRFLNLPSSDTFTALYSSYNRYHSQTLEKAKQQNELLLTLAIVLFLLLIVFANRLYAAKHKILSTSRTLSDAVARLTEGFALFSRSGNLLLCNSAWCEHFAVEDQSSMPRKLEQWQHQFGDIFNADSNLHQTALGTWLQIKQTKTHNNGQVFVSVNVSPFKQAEEELRKWGHAIEQSPASIIITDPRARIEYVNPKFEQVTGYSLAEIKGQTPKVLGSKQGFTDYKALWRTIKQGKVWRGEFFNRRKSGDYYWEYASISPIKNQQGEIINFIAIKEDITAQKSASAQLKTAAAVFNATQEGIMTTNAKLEITAVNPAFTKITGYEEHEVLGQRPNILSSGKHDRHFYDQMWSTLNTQGQWASEIWNKRKDGTLYPEWLAISVVYDDKGFVQQYVAILSDMTERKAQEEQIEYQAYYDVLTGLPNRTLLLERIEQDIKRMSRTKHQSAVLFIDLDRFKRINDTMGHEAGDVLLISVAKRLNELLRKSDTLSRFGGDEFVLLLSQITHPDHAAQVADKIVKALSEPFVINGFEVFTGASIGIAILPGDAKDQKELLRLADLAMYKAKEAGRNQYHFFAQEMQQQVNRRVELEQHLRVALEHKKLTVHYQPIIDIVTGQLYGVEALMRWPTDFGQYISPAEFIPVAEESGLIAPLGEWLLGQACGDIRRLNKAIGLNCYLTVNVSSQQYRLGFNATIIKQIMQQSGFHPENLTLEITESILLEDDKAVTEWLQSLRATGVNLAIDDFGTGYSSLSYLKRFPINTLKIDRGFIQDIDQNQDAAVLVNAILSMAKSLSLKVIAEGVEQQGQLDSLKNLGCQYVQGYLYAKPMAIEGLIEWVERFTLISERTCHKLWLD</sequence>
<dbReference type="Gene3D" id="3.20.20.450">
    <property type="entry name" value="EAL domain"/>
    <property type="match status" value="1"/>
</dbReference>
<dbReference type="InterPro" id="IPR001610">
    <property type="entry name" value="PAC"/>
</dbReference>
<dbReference type="PANTHER" id="PTHR44757:SF2">
    <property type="entry name" value="BIOFILM ARCHITECTURE MAINTENANCE PROTEIN MBAA"/>
    <property type="match status" value="1"/>
</dbReference>
<dbReference type="InterPro" id="IPR000014">
    <property type="entry name" value="PAS"/>
</dbReference>
<comment type="cofactor">
    <cofactor evidence="1">
        <name>Mg(2+)</name>
        <dbReference type="ChEBI" id="CHEBI:18420"/>
    </cofactor>
</comment>
<gene>
    <name evidence="7" type="ORF">PPEP_b0744</name>
</gene>
<dbReference type="InterPro" id="IPR045812">
    <property type="entry name" value="DAHL"/>
</dbReference>
<feature type="transmembrane region" description="Helical" evidence="2">
    <location>
        <begin position="236"/>
        <end position="257"/>
    </location>
</feature>
<dbReference type="Pfam" id="PF00563">
    <property type="entry name" value="EAL"/>
    <property type="match status" value="1"/>
</dbReference>